<dbReference type="GO" id="GO:0000502">
    <property type="term" value="C:proteasome complex"/>
    <property type="evidence" value="ECO:0007669"/>
    <property type="project" value="UniProtKB-KW"/>
</dbReference>
<gene>
    <name evidence="2" type="ORF">MDA_GLEAN10009280</name>
</gene>
<dbReference type="EMBL" id="KB109467">
    <property type="protein sequence ID" value="ELK28231.1"/>
    <property type="molecule type" value="Genomic_DNA"/>
</dbReference>
<accession>L5LQ61</accession>
<protein>
    <submittedName>
        <fullName evidence="2">Proteasome assembly chaperone 4</fullName>
    </submittedName>
</protein>
<dbReference type="eggNOG" id="ENOG502S31R">
    <property type="taxonomic scope" value="Eukaryota"/>
</dbReference>
<dbReference type="AlphaFoldDB" id="L5LQ61"/>
<name>L5LQ61_MYODS</name>
<reference evidence="3" key="1">
    <citation type="journal article" date="2013" name="Science">
        <title>Comparative analysis of bat genomes provides insight into the evolution of flight and immunity.</title>
        <authorList>
            <person name="Zhang G."/>
            <person name="Cowled C."/>
            <person name="Shi Z."/>
            <person name="Huang Z."/>
            <person name="Bishop-Lilly K.A."/>
            <person name="Fang X."/>
            <person name="Wynne J.W."/>
            <person name="Xiong Z."/>
            <person name="Baker M.L."/>
            <person name="Zhao W."/>
            <person name="Tachedjian M."/>
            <person name="Zhu Y."/>
            <person name="Zhou P."/>
            <person name="Jiang X."/>
            <person name="Ng J."/>
            <person name="Yang L."/>
            <person name="Wu L."/>
            <person name="Xiao J."/>
            <person name="Feng Y."/>
            <person name="Chen Y."/>
            <person name="Sun X."/>
            <person name="Zhang Y."/>
            <person name="Marsh G.A."/>
            <person name="Crameri G."/>
            <person name="Broder C.C."/>
            <person name="Frey K.G."/>
            <person name="Wang L.F."/>
            <person name="Wang J."/>
        </authorList>
    </citation>
    <scope>NUCLEOTIDE SEQUENCE [LARGE SCALE GENOMIC DNA]</scope>
</reference>
<keyword evidence="3" id="KW-1185">Reference proteome</keyword>
<organism evidence="2 3">
    <name type="scientific">Myotis davidii</name>
    <name type="common">David's myotis</name>
    <dbReference type="NCBI Taxonomy" id="225400"/>
    <lineage>
        <taxon>Eukaryota</taxon>
        <taxon>Metazoa</taxon>
        <taxon>Chordata</taxon>
        <taxon>Craniata</taxon>
        <taxon>Vertebrata</taxon>
        <taxon>Euteleostomi</taxon>
        <taxon>Mammalia</taxon>
        <taxon>Eutheria</taxon>
        <taxon>Laurasiatheria</taxon>
        <taxon>Chiroptera</taxon>
        <taxon>Yangochiroptera</taxon>
        <taxon>Vespertilionidae</taxon>
        <taxon>Myotis</taxon>
    </lineage>
</organism>
<dbReference type="Proteomes" id="UP000010556">
    <property type="component" value="Unassembled WGS sequence"/>
</dbReference>
<feature type="compositionally biased region" description="Low complexity" evidence="1">
    <location>
        <begin position="21"/>
        <end position="36"/>
    </location>
</feature>
<keyword evidence="2" id="KW-0647">Proteasome</keyword>
<evidence type="ECO:0000313" key="2">
    <source>
        <dbReference type="EMBL" id="ELK28231.1"/>
    </source>
</evidence>
<evidence type="ECO:0000256" key="1">
    <source>
        <dbReference type="SAM" id="MobiDB-lite"/>
    </source>
</evidence>
<feature type="region of interest" description="Disordered" evidence="1">
    <location>
        <begin position="1"/>
        <end position="36"/>
    </location>
</feature>
<evidence type="ECO:0000313" key="3">
    <source>
        <dbReference type="Proteomes" id="UP000010556"/>
    </source>
</evidence>
<proteinExistence type="predicted"/>
<sequence>MPGPLLLANVSDLPGPPLPPAGRVSSGRSSAEGEAASHSLFSFQDSIPVSTSLLGDTSDTTSTGLAQRLGTYPLRLQERPDGASLCDGIVRQVTLEANLYVKR</sequence>